<gene>
    <name evidence="1" type="ORF">AMTR_s00194p00044040</name>
</gene>
<protein>
    <submittedName>
        <fullName evidence="1">Uncharacterized protein</fullName>
    </submittedName>
</protein>
<proteinExistence type="predicted"/>
<dbReference type="EMBL" id="KI392076">
    <property type="protein sequence ID" value="ERN18988.1"/>
    <property type="molecule type" value="Genomic_DNA"/>
</dbReference>
<accession>U5DEZ4</accession>
<name>U5DEZ4_AMBTC</name>
<dbReference type="Gramene" id="ERN18988">
    <property type="protein sequence ID" value="ERN18988"/>
    <property type="gene ID" value="AMTR_s00194p00044040"/>
</dbReference>
<evidence type="ECO:0000313" key="2">
    <source>
        <dbReference type="Proteomes" id="UP000017836"/>
    </source>
</evidence>
<dbReference type="Proteomes" id="UP000017836">
    <property type="component" value="Unassembled WGS sequence"/>
</dbReference>
<dbReference type="AlphaFoldDB" id="U5DEZ4"/>
<evidence type="ECO:0000313" key="1">
    <source>
        <dbReference type="EMBL" id="ERN18988.1"/>
    </source>
</evidence>
<dbReference type="HOGENOM" id="CLU_140605_0_0_1"/>
<reference evidence="2" key="1">
    <citation type="journal article" date="2013" name="Science">
        <title>The Amborella genome and the evolution of flowering plants.</title>
        <authorList>
            <consortium name="Amborella Genome Project"/>
        </authorList>
    </citation>
    <scope>NUCLEOTIDE SEQUENCE [LARGE SCALE GENOMIC DNA]</scope>
</reference>
<keyword evidence="2" id="KW-1185">Reference proteome</keyword>
<sequence>MASNSNSSISIPIIPIPPPYGELPFISKAEEVLSKTEVFCLMFDRLMKYILRVWSDYERLKVRLDLVCSTLEVVNTTLTKNDDTI</sequence>
<organism evidence="1 2">
    <name type="scientific">Amborella trichopoda</name>
    <dbReference type="NCBI Taxonomy" id="13333"/>
    <lineage>
        <taxon>Eukaryota</taxon>
        <taxon>Viridiplantae</taxon>
        <taxon>Streptophyta</taxon>
        <taxon>Embryophyta</taxon>
        <taxon>Tracheophyta</taxon>
        <taxon>Spermatophyta</taxon>
        <taxon>Magnoliopsida</taxon>
        <taxon>Amborellales</taxon>
        <taxon>Amborellaceae</taxon>
        <taxon>Amborella</taxon>
    </lineage>
</organism>